<accession>S4PK98</accession>
<feature type="region of interest" description="Disordered" evidence="1">
    <location>
        <begin position="54"/>
        <end position="95"/>
    </location>
</feature>
<proteinExistence type="predicted"/>
<evidence type="ECO:0000313" key="2">
    <source>
        <dbReference type="EMBL" id="JAA91449.1"/>
    </source>
</evidence>
<name>S4PK98_9NEOP</name>
<feature type="compositionally biased region" description="Basic residues" evidence="1">
    <location>
        <begin position="85"/>
        <end position="95"/>
    </location>
</feature>
<feature type="compositionally biased region" description="Basic residues" evidence="1">
    <location>
        <begin position="54"/>
        <end position="65"/>
    </location>
</feature>
<organism evidence="2">
    <name type="scientific">Pararge aegeria</name>
    <name type="common">speckled wood butterfly</name>
    <dbReference type="NCBI Taxonomy" id="116150"/>
    <lineage>
        <taxon>Eukaryota</taxon>
        <taxon>Metazoa</taxon>
        <taxon>Ecdysozoa</taxon>
        <taxon>Arthropoda</taxon>
        <taxon>Hexapoda</taxon>
        <taxon>Insecta</taxon>
        <taxon>Pterygota</taxon>
        <taxon>Neoptera</taxon>
        <taxon>Endopterygota</taxon>
        <taxon>Lepidoptera</taxon>
        <taxon>Glossata</taxon>
        <taxon>Ditrysia</taxon>
        <taxon>Papilionoidea</taxon>
        <taxon>Nymphalidae</taxon>
        <taxon>Satyrinae</taxon>
        <taxon>Satyrini</taxon>
        <taxon>Parargina</taxon>
        <taxon>Pararge</taxon>
    </lineage>
</organism>
<dbReference type="AlphaFoldDB" id="S4PK98"/>
<sequence length="95" mass="10709">MIKFNKDTSNSSPNKKKNRNKKKNKPAAAVITAKVATISDEKLTDKIQIAASKKLKNKMKKKQKKVGQLNGKKANKPKVDDKPKTFKKNKMKSKN</sequence>
<feature type="compositionally biased region" description="Basic residues" evidence="1">
    <location>
        <begin position="14"/>
        <end position="25"/>
    </location>
</feature>
<feature type="region of interest" description="Disordered" evidence="1">
    <location>
        <begin position="1"/>
        <end position="28"/>
    </location>
</feature>
<protein>
    <submittedName>
        <fullName evidence="2">Uncharacterized protein</fullName>
    </submittedName>
</protein>
<reference evidence="2" key="2">
    <citation type="submission" date="2013-05" db="EMBL/GenBank/DDBJ databases">
        <authorList>
            <person name="Carter J.-M."/>
            <person name="Baker S.C."/>
            <person name="Pink R."/>
            <person name="Carter D.R.F."/>
            <person name="Collins A."/>
            <person name="Tomlin J."/>
            <person name="Gibbs M."/>
            <person name="Breuker C.J."/>
        </authorList>
    </citation>
    <scope>NUCLEOTIDE SEQUENCE</scope>
    <source>
        <tissue evidence="2">Ovary</tissue>
    </source>
</reference>
<reference evidence="2" key="1">
    <citation type="journal article" date="2013" name="BMC Genomics">
        <title>Unscrambling butterfly oogenesis.</title>
        <authorList>
            <person name="Carter J.M."/>
            <person name="Baker S.C."/>
            <person name="Pink R."/>
            <person name="Carter D.R."/>
            <person name="Collins A."/>
            <person name="Tomlin J."/>
            <person name="Gibbs M."/>
            <person name="Breuker C.J."/>
        </authorList>
    </citation>
    <scope>NUCLEOTIDE SEQUENCE</scope>
    <source>
        <tissue evidence="2">Ovary</tissue>
    </source>
</reference>
<evidence type="ECO:0000256" key="1">
    <source>
        <dbReference type="SAM" id="MobiDB-lite"/>
    </source>
</evidence>
<dbReference type="EMBL" id="GAIX01001111">
    <property type="protein sequence ID" value="JAA91449.1"/>
    <property type="molecule type" value="Transcribed_RNA"/>
</dbReference>